<keyword evidence="1" id="KW-1133">Transmembrane helix</keyword>
<feature type="transmembrane region" description="Helical" evidence="1">
    <location>
        <begin position="115"/>
        <end position="134"/>
    </location>
</feature>
<feature type="transmembrane region" description="Helical" evidence="1">
    <location>
        <begin position="88"/>
        <end position="108"/>
    </location>
</feature>
<dbReference type="KEGG" id="mgod:E7746_12985"/>
<evidence type="ECO:0000313" key="2">
    <source>
        <dbReference type="EMBL" id="QCD37117.1"/>
    </source>
</evidence>
<accession>A0A4P7VRW9</accession>
<dbReference type="InterPro" id="IPR018580">
    <property type="entry name" value="Uncharacterised_YfhO"/>
</dbReference>
<keyword evidence="1" id="KW-0812">Transmembrane</keyword>
<evidence type="ECO:0000313" key="3">
    <source>
        <dbReference type="Proteomes" id="UP000297031"/>
    </source>
</evidence>
<dbReference type="EMBL" id="CP039393">
    <property type="protein sequence ID" value="QCD37117.1"/>
    <property type="molecule type" value="Genomic_DNA"/>
</dbReference>
<feature type="transmembrane region" description="Helical" evidence="1">
    <location>
        <begin position="348"/>
        <end position="367"/>
    </location>
</feature>
<evidence type="ECO:0000256" key="1">
    <source>
        <dbReference type="SAM" id="Phobius"/>
    </source>
</evidence>
<dbReference type="OrthoDB" id="9772884at2"/>
<evidence type="ECO:0008006" key="4">
    <source>
        <dbReference type="Google" id="ProtNLM"/>
    </source>
</evidence>
<feature type="transmembrane region" description="Helical" evidence="1">
    <location>
        <begin position="508"/>
        <end position="526"/>
    </location>
</feature>
<protein>
    <recommendedName>
        <fullName evidence="4">YfhO family protein</fullName>
    </recommendedName>
</protein>
<gene>
    <name evidence="2" type="ORF">E7746_12985</name>
</gene>
<feature type="transmembrane region" description="Helical" evidence="1">
    <location>
        <begin position="164"/>
        <end position="181"/>
    </location>
</feature>
<dbReference type="PANTHER" id="PTHR38454">
    <property type="entry name" value="INTEGRAL MEMBRANE PROTEIN-RELATED"/>
    <property type="match status" value="1"/>
</dbReference>
<keyword evidence="3" id="KW-1185">Reference proteome</keyword>
<feature type="transmembrane region" description="Helical" evidence="1">
    <location>
        <begin position="140"/>
        <end position="159"/>
    </location>
</feature>
<feature type="transmembrane region" description="Helical" evidence="1">
    <location>
        <begin position="218"/>
        <end position="237"/>
    </location>
</feature>
<feature type="transmembrane region" description="Helical" evidence="1">
    <location>
        <begin position="447"/>
        <end position="467"/>
    </location>
</feature>
<proteinExistence type="predicted"/>
<dbReference type="AlphaFoldDB" id="A0A4P7VRW9"/>
<feature type="transmembrane region" description="Helical" evidence="1">
    <location>
        <begin position="414"/>
        <end position="435"/>
    </location>
</feature>
<dbReference type="Proteomes" id="UP000297031">
    <property type="component" value="Chromosome"/>
</dbReference>
<organism evidence="2 3">
    <name type="scientific">Muribaculum gordoncarteri</name>
    <dbReference type="NCBI Taxonomy" id="2530390"/>
    <lineage>
        <taxon>Bacteria</taxon>
        <taxon>Pseudomonadati</taxon>
        <taxon>Bacteroidota</taxon>
        <taxon>Bacteroidia</taxon>
        <taxon>Bacteroidales</taxon>
        <taxon>Muribaculaceae</taxon>
        <taxon>Muribaculum</taxon>
    </lineage>
</organism>
<reference evidence="2 3" key="1">
    <citation type="submission" date="2019-02" db="EMBL/GenBank/DDBJ databases">
        <title>Isolation and identification of novel species under the genus Muribaculum.</title>
        <authorList>
            <person name="Miyake S."/>
            <person name="Ding Y."/>
            <person name="Low A."/>
            <person name="Soh M."/>
            <person name="Seedorf H."/>
        </authorList>
    </citation>
    <scope>NUCLEOTIDE SEQUENCE [LARGE SCALE GENOMIC DNA]</scope>
    <source>
        <strain evidence="2 3">TLL-A4</strain>
    </source>
</reference>
<sequence length="829" mass="91486">MGFVISVAVLAVLSLVYFYPDAMQGNELRQHDMQQGAAIGHEVQAYTEATGEASRWTNSIFSGMPNFQIAPSYPSNDLMSWIGDLYTLWLPSPANLIFAMMMGFFILLLAMKVKWYLALPGAIAYGFSSYFFIIIGAGHIWKFITLSYIPPTIAGIVLCYRGRYLAGGALAALFAMLQIAGNHIQMSYYFMFVVVGFVVAYAVILYRRHNMSQWVKATGALAIAAVLAVAANSPSLYNTYEYSKETMRGNHSELSGEGNASAVNAGGGLNKDYITAWSYGKSETFTLLIPNVKGGATIKPEKGGNKLLSLYDVDATQDLVRSGQLPGEMASALQQMPQYFGDQPMTNGPVYVGALLMALFLLGCIIVKGPIKWMLVIVTIISIALSWGHNMMWLTDLMIDHFPMYNKFRTVASILVIAEFTIPLLAVLALQQVIANRDKWREYRIPLLVSFGLCLLVCAIGIIAPGTFGSYLSAQEHDYYVASGMAMQYPQLFAAIEKVRMSMVSSDALRSFIVIGIGASLLLLFFKDKISAKVLCIVLTVVIVGDLYMVDKRYINSDSFLPRQLAQGDPFPLTQADRQILADTTMNYRVMNIPQFGEAAPSYHHKMIGGYHAAKLTRYQDMIDRHLIKFQGGDVSEADMNVLNMLNARYLVMSDDEVYVNPDALGNAWFVDRVMYVDGADAEMAALDTINPAVTAVSDAKFRDILGANVPVKQPGDTIFETTYAPNRLTYHAQSGKGGVAVFSEVYFPWGWKAWIDGEPADIARVDYLLRAMRIPAGTHEIKMEFDPESLHVTSSLAYVSIIIIYIAVVAAVLLGIMGLSRRKEDDES</sequence>
<dbReference type="PANTHER" id="PTHR38454:SF1">
    <property type="entry name" value="INTEGRAL MEMBRANE PROTEIN"/>
    <property type="match status" value="1"/>
</dbReference>
<keyword evidence="1" id="KW-0472">Membrane</keyword>
<feature type="transmembrane region" description="Helical" evidence="1">
    <location>
        <begin position="532"/>
        <end position="550"/>
    </location>
</feature>
<name>A0A4P7VRW9_9BACT</name>
<feature type="transmembrane region" description="Helical" evidence="1">
    <location>
        <begin position="187"/>
        <end position="206"/>
    </location>
</feature>
<feature type="transmembrane region" description="Helical" evidence="1">
    <location>
        <begin position="374"/>
        <end position="394"/>
    </location>
</feature>
<feature type="transmembrane region" description="Helical" evidence="1">
    <location>
        <begin position="797"/>
        <end position="820"/>
    </location>
</feature>